<evidence type="ECO:0000256" key="1">
    <source>
        <dbReference type="ARBA" id="ARBA00004571"/>
    </source>
</evidence>
<keyword evidence="8" id="KW-0998">Cell outer membrane</keyword>
<sequence>MKNYTVYQTPLRTFTAATPGAFFSLITFFLWLPGQISAAQFDISTLKARGLHTGVAEYFSEAPRFMPGITPVSIRLNGKEQGLIPTRFGADGKLCADQELLTKLALKSVTNVMESAKDSSSCLDYEKAYPGTLITLNPNEASVEIVTLPSALDPQRLQVQGYEQGGRAALLNYDMFSIQNRFTGRTTSRAQGAFELGINLDDWVLRSRQMMTLSEGNTSNNVLYTYAQRALPTFGKTLQAGQINMNNSLFTGAPITGVQFTPTNGLFDDVNDSGVTVTGIALSTQAQVDIRQSGVLIYSTLVPAGLFTLSNIPVISRVADLVVTVTETNGQKNQFSVSSSTFGRGDGKIGPPQGLSFSFGKVREVQSPDRLPLVGMVSQGWSLSKGTSLSSGMMLAETYQALGGQVDFAPANHFLVSAGLLSSREDKEANKGTRLTLGAGYSAPYNVTFNTSLSQNSAGYRELLDTLNLRNAERSGDRKREYNTAIGWSLPHAGYLSLGYSRIQGFDPADTRQRLIGSWGKRIAATSLSVNWQRDIGQRSGNAMNGDSVFANLSVPLGGHNMNTYVRSRNNNTLSGISANGNISRDLHYSLTTERDMSDQQVNMSGGLNANLHYTQLDINGSRNGGYAQSYSTTLRGGIAAHGSGVTFSPYPIRETFGIASLSQPISGVAISTPRGQVWTDFTGQAVVPSLPPYRETRIELDSNSLPKHVDVGNGTRQLTVGFGAVPRLNFDTLSTRRALLKVTSPGGKPLPKGTLITDAQGNYISTAVEDGTLFINDIAPESQLFALTENENRQCRLTYTLPPQADLNVYYEMISAICHPQET</sequence>
<dbReference type="InterPro" id="IPR043142">
    <property type="entry name" value="PapC-like_C_sf"/>
</dbReference>
<keyword evidence="4" id="KW-1134">Transmembrane beta strand</keyword>
<evidence type="ECO:0000313" key="12">
    <source>
        <dbReference type="Proteomes" id="UP000216021"/>
    </source>
</evidence>
<feature type="domain" description="PapC N-terminal" evidence="10">
    <location>
        <begin position="40"/>
        <end position="175"/>
    </location>
</feature>
<dbReference type="PANTHER" id="PTHR30451">
    <property type="entry name" value="OUTER MEMBRANE USHER PROTEIN"/>
    <property type="match status" value="1"/>
</dbReference>
<reference evidence="11 12" key="1">
    <citation type="submission" date="2016-11" db="EMBL/GenBank/DDBJ databases">
        <title>Rahnella oryzae sp. nov., isolated from rice root.</title>
        <authorList>
            <person name="Zhang X.-X."/>
            <person name="Zhang J."/>
        </authorList>
    </citation>
    <scope>NUCLEOTIDE SEQUENCE [LARGE SCALE GENOMIC DNA]</scope>
    <source>
        <strain evidence="11 12">J11-6</strain>
    </source>
</reference>
<protein>
    <recommendedName>
        <fullName evidence="13">Fimbrial protein</fullName>
    </recommendedName>
</protein>
<dbReference type="NCBIfam" id="NF011832">
    <property type="entry name" value="PRK15304.1"/>
    <property type="match status" value="1"/>
</dbReference>
<keyword evidence="3" id="KW-0813">Transport</keyword>
<dbReference type="Gene3D" id="2.60.40.2070">
    <property type="match status" value="1"/>
</dbReference>
<dbReference type="SUPFAM" id="SSF141729">
    <property type="entry name" value="FimD N-terminal domain-like"/>
    <property type="match status" value="1"/>
</dbReference>
<dbReference type="EMBL" id="MOXD01000025">
    <property type="protein sequence ID" value="OMQ18518.1"/>
    <property type="molecule type" value="Genomic_DNA"/>
</dbReference>
<gene>
    <name evidence="11" type="ORF">BMI79_21860</name>
</gene>
<dbReference type="InterPro" id="IPR042186">
    <property type="entry name" value="FimD_plug_dom"/>
</dbReference>
<dbReference type="InterPro" id="IPR000015">
    <property type="entry name" value="Fimb_usher"/>
</dbReference>
<dbReference type="Gene3D" id="2.60.40.3110">
    <property type="match status" value="1"/>
</dbReference>
<evidence type="ECO:0000256" key="6">
    <source>
        <dbReference type="ARBA" id="ARBA00022729"/>
    </source>
</evidence>
<dbReference type="GO" id="GO:0015473">
    <property type="term" value="F:fimbrial usher porin activity"/>
    <property type="evidence" value="ECO:0007669"/>
    <property type="project" value="InterPro"/>
</dbReference>
<name>A0A1S8CD63_9GAMM</name>
<dbReference type="AlphaFoldDB" id="A0A1S8CD63"/>
<keyword evidence="6" id="KW-0732">Signal</keyword>
<accession>A0A1S8CD63</accession>
<dbReference type="GO" id="GO:0009297">
    <property type="term" value="P:pilus assembly"/>
    <property type="evidence" value="ECO:0007669"/>
    <property type="project" value="InterPro"/>
</dbReference>
<dbReference type="GO" id="GO:0009279">
    <property type="term" value="C:cell outer membrane"/>
    <property type="evidence" value="ECO:0007669"/>
    <property type="project" value="UniProtKB-SubCell"/>
</dbReference>
<evidence type="ECO:0000256" key="7">
    <source>
        <dbReference type="ARBA" id="ARBA00023136"/>
    </source>
</evidence>
<evidence type="ECO:0000256" key="5">
    <source>
        <dbReference type="ARBA" id="ARBA00022692"/>
    </source>
</evidence>
<keyword evidence="12" id="KW-1185">Reference proteome</keyword>
<evidence type="ECO:0008006" key="13">
    <source>
        <dbReference type="Google" id="ProtNLM"/>
    </source>
</evidence>
<evidence type="ECO:0000259" key="9">
    <source>
        <dbReference type="Pfam" id="PF13953"/>
    </source>
</evidence>
<organism evidence="11 12">
    <name type="scientific">Serratia oryzae</name>
    <dbReference type="NCBI Taxonomy" id="2034155"/>
    <lineage>
        <taxon>Bacteria</taxon>
        <taxon>Pseudomonadati</taxon>
        <taxon>Pseudomonadota</taxon>
        <taxon>Gammaproteobacteria</taxon>
        <taxon>Enterobacterales</taxon>
        <taxon>Yersiniaceae</taxon>
        <taxon>Serratia</taxon>
    </lineage>
</organism>
<keyword evidence="7" id="KW-0472">Membrane</keyword>
<evidence type="ECO:0000256" key="3">
    <source>
        <dbReference type="ARBA" id="ARBA00022448"/>
    </source>
</evidence>
<evidence type="ECO:0000256" key="2">
    <source>
        <dbReference type="ARBA" id="ARBA00008064"/>
    </source>
</evidence>
<dbReference type="Proteomes" id="UP000216021">
    <property type="component" value="Unassembled WGS sequence"/>
</dbReference>
<comment type="caution">
    <text evidence="11">The sequence shown here is derived from an EMBL/GenBank/DDBJ whole genome shotgun (WGS) entry which is preliminary data.</text>
</comment>
<evidence type="ECO:0000259" key="10">
    <source>
        <dbReference type="Pfam" id="PF13954"/>
    </source>
</evidence>
<evidence type="ECO:0000256" key="8">
    <source>
        <dbReference type="ARBA" id="ARBA00023237"/>
    </source>
</evidence>
<dbReference type="PANTHER" id="PTHR30451:SF8">
    <property type="entry name" value="FIMBRIAL USHER PROTEIN"/>
    <property type="match status" value="1"/>
</dbReference>
<dbReference type="Pfam" id="PF13954">
    <property type="entry name" value="PapC_N"/>
    <property type="match status" value="1"/>
</dbReference>
<dbReference type="InterPro" id="IPR025949">
    <property type="entry name" value="PapC-like_C"/>
</dbReference>
<dbReference type="STRING" id="2034155.BMI79_21860"/>
<dbReference type="Pfam" id="PF13953">
    <property type="entry name" value="PapC_C"/>
    <property type="match status" value="1"/>
</dbReference>
<dbReference type="Pfam" id="PF00577">
    <property type="entry name" value="Usher"/>
    <property type="match status" value="1"/>
</dbReference>
<evidence type="ECO:0000256" key="4">
    <source>
        <dbReference type="ARBA" id="ARBA00022452"/>
    </source>
</evidence>
<dbReference type="InterPro" id="IPR025885">
    <property type="entry name" value="PapC_N"/>
</dbReference>
<dbReference type="Gene3D" id="2.60.40.2610">
    <property type="entry name" value="Outer membrane usher protein FimD, plug domain"/>
    <property type="match status" value="1"/>
</dbReference>
<dbReference type="OrthoDB" id="6465993at2"/>
<dbReference type="Gene3D" id="3.10.20.410">
    <property type="match status" value="1"/>
</dbReference>
<evidence type="ECO:0000313" key="11">
    <source>
        <dbReference type="EMBL" id="OMQ18518.1"/>
    </source>
</evidence>
<proteinExistence type="inferred from homology"/>
<dbReference type="InterPro" id="IPR037224">
    <property type="entry name" value="PapC_N_sf"/>
</dbReference>
<feature type="domain" description="PapC-like C-terminal" evidence="9">
    <location>
        <begin position="740"/>
        <end position="804"/>
    </location>
</feature>
<comment type="subcellular location">
    <subcellularLocation>
        <location evidence="1">Cell outer membrane</location>
        <topology evidence="1">Multi-pass membrane protein</topology>
    </subcellularLocation>
</comment>
<dbReference type="RefSeq" id="WP_076944376.1">
    <property type="nucleotide sequence ID" value="NZ_MOXD01000025.1"/>
</dbReference>
<keyword evidence="5" id="KW-0812">Transmembrane</keyword>
<comment type="similarity">
    <text evidence="2">Belongs to the fimbrial export usher family.</text>
</comment>